<comment type="subcellular location">
    <subcellularLocation>
        <location evidence="1">Secreted</location>
    </subcellularLocation>
</comment>
<reference evidence="6" key="1">
    <citation type="submission" date="2025-08" db="UniProtKB">
        <authorList>
            <consortium name="Ensembl"/>
        </authorList>
    </citation>
    <scope>IDENTIFICATION</scope>
</reference>
<dbReference type="Gene3D" id="2.60.40.1940">
    <property type="match status" value="1"/>
</dbReference>
<protein>
    <recommendedName>
        <fullName evidence="8">Macroglobulin domain-containing protein</fullName>
    </recommendedName>
</protein>
<organism evidence="6 7">
    <name type="scientific">Fundulus heteroclitus</name>
    <name type="common">Killifish</name>
    <name type="synonym">Mummichog</name>
    <dbReference type="NCBI Taxonomy" id="8078"/>
    <lineage>
        <taxon>Eukaryota</taxon>
        <taxon>Metazoa</taxon>
        <taxon>Chordata</taxon>
        <taxon>Craniata</taxon>
        <taxon>Vertebrata</taxon>
        <taxon>Euteleostomi</taxon>
        <taxon>Actinopterygii</taxon>
        <taxon>Neopterygii</taxon>
        <taxon>Teleostei</taxon>
        <taxon>Neoteleostei</taxon>
        <taxon>Acanthomorphata</taxon>
        <taxon>Ovalentaria</taxon>
        <taxon>Atherinomorphae</taxon>
        <taxon>Cyprinodontiformes</taxon>
        <taxon>Fundulidae</taxon>
        <taxon>Fundulus</taxon>
    </lineage>
</organism>
<evidence type="ECO:0008006" key="8">
    <source>
        <dbReference type="Google" id="ProtNLM"/>
    </source>
</evidence>
<dbReference type="Proteomes" id="UP000265000">
    <property type="component" value="Unplaced"/>
</dbReference>
<accession>A0A3Q2Q3U8</accession>
<dbReference type="PANTHER" id="PTHR11412:SF81">
    <property type="entry name" value="COMPLEMENT C3"/>
    <property type="match status" value="1"/>
</dbReference>
<dbReference type="FunFam" id="2.60.40.1940:FF:000001">
    <property type="entry name" value="Complement component C3"/>
    <property type="match status" value="1"/>
</dbReference>
<dbReference type="Ensembl" id="ENSFHET00000015957.1">
    <property type="protein sequence ID" value="ENSFHEP00000021258.1"/>
    <property type="gene ID" value="ENSFHEG00000023289.1"/>
</dbReference>
<sequence>HLVLLICFILVLLSIAYLGTFMIKWNVMIAPNVLRVATEERIFIEIQDRMEQNNVNVRISVMNHPTKTTEYASTSVTLTKQKNFQAFGKIVIPTDRLVNDRNVKQYVTLQAQFPGHLLEKVVLVSFQSGYIFIQTDKPIYTPSIRYRVFAMWPDMKSPSDSSINLDIMVLYNMFHKYIVLKTYYNLKLVVHVCSFGNWKMMAKFHSNAAESFTAEFEVKEYVLPSFEVQLSPPPESPFFYVDSKELKITIKARYMFGKEVDGTAYVVFGVILGNEKKSFTSSLQRVTVSNGEVKLQKEHITDIYPDISQLLGNSIYVSVSVLTQSGKRQHR</sequence>
<dbReference type="Pfam" id="PF17790">
    <property type="entry name" value="MG1"/>
    <property type="match status" value="1"/>
</dbReference>
<dbReference type="GO" id="GO:0005576">
    <property type="term" value="C:extracellular region"/>
    <property type="evidence" value="ECO:0007669"/>
    <property type="project" value="UniProtKB-SubCell"/>
</dbReference>
<dbReference type="InterPro" id="IPR041555">
    <property type="entry name" value="MG3"/>
</dbReference>
<keyword evidence="3" id="KW-1015">Disulfide bond</keyword>
<dbReference type="Pfam" id="PF17791">
    <property type="entry name" value="MG3"/>
    <property type="match status" value="1"/>
</dbReference>
<evidence type="ECO:0000259" key="4">
    <source>
        <dbReference type="Pfam" id="PF17790"/>
    </source>
</evidence>
<dbReference type="AlphaFoldDB" id="A0A3Q2Q3U8"/>
<dbReference type="Gene3D" id="2.60.40.1930">
    <property type="match status" value="2"/>
</dbReference>
<keyword evidence="7" id="KW-1185">Reference proteome</keyword>
<feature type="domain" description="Macroglobulin" evidence="5">
    <location>
        <begin position="220"/>
        <end position="296"/>
    </location>
</feature>
<dbReference type="PANTHER" id="PTHR11412">
    <property type="entry name" value="MACROGLOBULIN / COMPLEMENT"/>
    <property type="match status" value="1"/>
</dbReference>
<evidence type="ECO:0000256" key="3">
    <source>
        <dbReference type="ARBA" id="ARBA00023157"/>
    </source>
</evidence>
<keyword evidence="2" id="KW-0964">Secreted</keyword>
<evidence type="ECO:0000313" key="6">
    <source>
        <dbReference type="Ensembl" id="ENSFHEP00000021258.1"/>
    </source>
</evidence>
<dbReference type="GeneTree" id="ENSGT00940000154063"/>
<name>A0A3Q2Q3U8_FUNHE</name>
<evidence type="ECO:0000259" key="5">
    <source>
        <dbReference type="Pfam" id="PF17791"/>
    </source>
</evidence>
<dbReference type="InterPro" id="IPR041425">
    <property type="entry name" value="C3/4/5_MG1"/>
</dbReference>
<feature type="domain" description="Complement C3/4/5 macroglobulin" evidence="4">
    <location>
        <begin position="27"/>
        <end position="125"/>
    </location>
</feature>
<evidence type="ECO:0000313" key="7">
    <source>
        <dbReference type="Proteomes" id="UP000265000"/>
    </source>
</evidence>
<dbReference type="InterPro" id="IPR050473">
    <property type="entry name" value="A2M/Complement_sys"/>
</dbReference>
<evidence type="ECO:0000256" key="2">
    <source>
        <dbReference type="ARBA" id="ARBA00022525"/>
    </source>
</evidence>
<evidence type="ECO:0000256" key="1">
    <source>
        <dbReference type="ARBA" id="ARBA00004613"/>
    </source>
</evidence>
<proteinExistence type="predicted"/>
<reference evidence="6" key="2">
    <citation type="submission" date="2025-09" db="UniProtKB">
        <authorList>
            <consortium name="Ensembl"/>
        </authorList>
    </citation>
    <scope>IDENTIFICATION</scope>
</reference>